<feature type="compositionally biased region" description="Basic and acidic residues" evidence="5">
    <location>
        <begin position="513"/>
        <end position="532"/>
    </location>
</feature>
<dbReference type="PROSITE" id="PS50294">
    <property type="entry name" value="WD_REPEATS_REGION"/>
    <property type="match status" value="1"/>
</dbReference>
<proteinExistence type="inferred from homology"/>
<dbReference type="PANTHER" id="PTHR19842">
    <property type="entry name" value="G BETA-LIKE PROTEIN GBL"/>
    <property type="match status" value="1"/>
</dbReference>
<organism evidence="6 7">
    <name type="scientific">Plenodomus tracheiphilus IPT5</name>
    <dbReference type="NCBI Taxonomy" id="1408161"/>
    <lineage>
        <taxon>Eukaryota</taxon>
        <taxon>Fungi</taxon>
        <taxon>Dikarya</taxon>
        <taxon>Ascomycota</taxon>
        <taxon>Pezizomycotina</taxon>
        <taxon>Dothideomycetes</taxon>
        <taxon>Pleosporomycetidae</taxon>
        <taxon>Pleosporales</taxon>
        <taxon>Pleosporineae</taxon>
        <taxon>Leptosphaeriaceae</taxon>
        <taxon>Plenodomus</taxon>
    </lineage>
</organism>
<dbReference type="PROSITE" id="PS00678">
    <property type="entry name" value="WD_REPEATS_1"/>
    <property type="match status" value="1"/>
</dbReference>
<feature type="region of interest" description="Disordered" evidence="5">
    <location>
        <begin position="143"/>
        <end position="168"/>
    </location>
</feature>
<dbReference type="InterPro" id="IPR037588">
    <property type="entry name" value="MLST8"/>
</dbReference>
<comment type="similarity">
    <text evidence="1">Belongs to the WD repeat LST8 family.</text>
</comment>
<feature type="region of interest" description="Disordered" evidence="5">
    <location>
        <begin position="119"/>
        <end position="138"/>
    </location>
</feature>
<accession>A0A6A7BHR3</accession>
<dbReference type="GO" id="GO:0032956">
    <property type="term" value="P:regulation of actin cytoskeleton organization"/>
    <property type="evidence" value="ECO:0007669"/>
    <property type="project" value="TreeGrafter"/>
</dbReference>
<dbReference type="Pfam" id="PF00400">
    <property type="entry name" value="WD40"/>
    <property type="match status" value="3"/>
</dbReference>
<evidence type="ECO:0000313" key="7">
    <source>
        <dbReference type="Proteomes" id="UP000799423"/>
    </source>
</evidence>
<feature type="repeat" description="WD" evidence="4">
    <location>
        <begin position="881"/>
        <end position="917"/>
    </location>
</feature>
<evidence type="ECO:0000256" key="1">
    <source>
        <dbReference type="ARBA" id="ARBA00009890"/>
    </source>
</evidence>
<sequence length="1500" mass="164013">MALSHERLSIVDLTNEPDSPYEETTRVLLPGARRQTDAARVPLPPALSKPTTTPVMAAQSSHTPVRGSYIQRDASQSAQNALHTPRSNGVIPSRGTIRSPTIGSAPSVVSSTVPTAGYGAAMSSTHNKEGYFDPSRRPTKRMKVSQADNSPTSWSPLRPPNTVSNASRPIAATPAYSPARMVEASTWSKKRTEPVRASYSEPMPIGSSNKIPSVRDINQALKSNSTRISLLDHVTTNAARTLQIGRIPQTTTTNLGSPVNRDAANSASQVGPKQHSALLSHQGPEPGAPRSTAPNTISKIGSGAQSMLTPAPWQPTMPRGFSTSRQGVVEDNDSVMAKRHLPVASQSLDTVRLPDHETAAKEYPVEINLSDTVPTKADPHTTSKRTKFTNQFTKDEDHFLIFLKEVKAYQWKTVTSEFNAVFPTRAYHTLQSRYSTVLNKRDRSQDPATLSLPTQFGLEAAVDWAPVHASNPGPRGLSESKGLHIVTAPARPEVRRHLPREGSIPQIFPIRQAQDHDHSSGGESGPRRERPSRAARVNYTWPRQRRRDGDIDMDDAVGEDYGKANHENEETLTPAEDDDFLPGAVIASNMEPLRIDFEAADARVALEMTNGTLGALTNLPYLSVAQCAAMRHIALEWAHDSQYRQSLQNPPWHVDFSPNEIDLVKKSIMKVEGTTLGSRHSTRRRQLRELLKGLAEAKLLQIADDLRRTLRSRDTKSIKAFLQDAAAGMIADIPRLQRLVTSRPDDRWSTRRVTSSTSCIRDRELGQQSTRGWRAASKPLTYQFKNKIMDTFGTVSSWTGASSDIHAVAWAPNGEMFAAAAVAVDDPHSMQYNRPNNLLFGECSSNALHELGEHYREREMTEQGPNSIHAMFASQDPKIYNTVSSLGFSISGSVLYSAGYDGSICVWHTNSEDSQPILGAKLNVKAPIDMVAVNPVHEGVLAAAVKVANSKAVKLLEINEENPSLPEKHNLYSSKAVSRPELRILPTAIQFEPRFGDVLLAGFGASIRDSGFDTTGDVCLWNVETTQPLNIYGAGLNVFDVEFNPNRSAMPLFAVGCVAGGNVNRGTRSIVRLYDERADNRYGYARETECKALDINDVVWCPHDEYMIAAGCTDGRAYVWDVRYEMDPLHVLSHGKSVMPLQDGIKHEFTDTGVRFLSWGDNATRLYSGSSDGVVKVWDVTRAKEDSFIKDIIHADSGIMAGAFSPDHSKLIVGEVNGSINVLEVGREGCRPADAPKLRYVPYENDDDKVGEDTDMEAAPGSGIAEGHHLLSTGQLQIVSMGSLPGRQVVQGPAYNGPYDQSVEASMLREKASKFQRDMAATPGPQCILPACRESINKTTSEDIGDSNRSLDRIPDSLSRAWKSSELTCIVPGKSKCTSCGRAARPVWDNAKEDATVLCERCCFACLRCGAATSIVPGATSLSCDCCATTWDIGTLGYEVTPEPPRSTKPMMDAPPLKAFGRAAYLERLEDVETSFGDEMNALSDYYFSLAIDRPESPPL</sequence>
<feature type="region of interest" description="Disordered" evidence="5">
    <location>
        <begin position="250"/>
        <end position="312"/>
    </location>
</feature>
<feature type="region of interest" description="Disordered" evidence="5">
    <location>
        <begin position="505"/>
        <end position="580"/>
    </location>
</feature>
<dbReference type="Proteomes" id="UP000799423">
    <property type="component" value="Unassembled WGS sequence"/>
</dbReference>
<name>A0A6A7BHR3_9PLEO</name>
<dbReference type="InterPro" id="IPR019775">
    <property type="entry name" value="WD40_repeat_CS"/>
</dbReference>
<dbReference type="InterPro" id="IPR001680">
    <property type="entry name" value="WD40_rpt"/>
</dbReference>
<dbReference type="InterPro" id="IPR036322">
    <property type="entry name" value="WD40_repeat_dom_sf"/>
</dbReference>
<dbReference type="PANTHER" id="PTHR19842:SF0">
    <property type="entry name" value="TARGET OF RAPAMYCIN COMPLEX SUBUNIT LST8"/>
    <property type="match status" value="1"/>
</dbReference>
<protein>
    <submittedName>
        <fullName evidence="6">Uncharacterized protein</fullName>
    </submittedName>
</protein>
<dbReference type="OrthoDB" id="10248252at2759"/>
<feature type="compositionally biased region" description="Polar residues" evidence="5">
    <location>
        <begin position="250"/>
        <end position="271"/>
    </location>
</feature>
<dbReference type="GO" id="GO:0031932">
    <property type="term" value="C:TORC2 complex"/>
    <property type="evidence" value="ECO:0007669"/>
    <property type="project" value="InterPro"/>
</dbReference>
<gene>
    <name evidence="6" type="ORF">T440DRAFT_504490</name>
</gene>
<feature type="compositionally biased region" description="Polar residues" evidence="5">
    <location>
        <begin position="49"/>
        <end position="63"/>
    </location>
</feature>
<dbReference type="SMART" id="SM00320">
    <property type="entry name" value="WD40"/>
    <property type="match status" value="6"/>
</dbReference>
<feature type="compositionally biased region" description="Polar residues" evidence="5">
    <location>
        <begin position="73"/>
        <end position="87"/>
    </location>
</feature>
<evidence type="ECO:0000256" key="3">
    <source>
        <dbReference type="ARBA" id="ARBA00022737"/>
    </source>
</evidence>
<feature type="compositionally biased region" description="Basic and acidic residues" evidence="5">
    <location>
        <begin position="560"/>
        <end position="569"/>
    </location>
</feature>
<reference evidence="6" key="1">
    <citation type="submission" date="2020-01" db="EMBL/GenBank/DDBJ databases">
        <authorList>
            <consortium name="DOE Joint Genome Institute"/>
            <person name="Haridas S."/>
            <person name="Albert R."/>
            <person name="Binder M."/>
            <person name="Bloem J."/>
            <person name="Labutti K."/>
            <person name="Salamov A."/>
            <person name="Andreopoulos B."/>
            <person name="Baker S.E."/>
            <person name="Barry K."/>
            <person name="Bills G."/>
            <person name="Bluhm B.H."/>
            <person name="Cannon C."/>
            <person name="Castanera R."/>
            <person name="Culley D.E."/>
            <person name="Daum C."/>
            <person name="Ezra D."/>
            <person name="Gonzalez J.B."/>
            <person name="Henrissat B."/>
            <person name="Kuo A."/>
            <person name="Liang C."/>
            <person name="Lipzen A."/>
            <person name="Lutzoni F."/>
            <person name="Magnuson J."/>
            <person name="Mondo S."/>
            <person name="Nolan M."/>
            <person name="Ohm R."/>
            <person name="Pangilinan J."/>
            <person name="Park H.-J."/>
            <person name="Ramirez L."/>
            <person name="Alfaro M."/>
            <person name="Sun H."/>
            <person name="Tritt A."/>
            <person name="Yoshinaga Y."/>
            <person name="Zwiers L.-H."/>
            <person name="Turgeon B.G."/>
            <person name="Goodwin S.B."/>
            <person name="Spatafora J.W."/>
            <person name="Crous P.W."/>
            <person name="Grigoriev I.V."/>
        </authorList>
    </citation>
    <scope>NUCLEOTIDE SEQUENCE</scope>
    <source>
        <strain evidence="6">IPT5</strain>
    </source>
</reference>
<dbReference type="InterPro" id="IPR015943">
    <property type="entry name" value="WD40/YVTN_repeat-like_dom_sf"/>
</dbReference>
<feature type="region of interest" description="Disordered" evidence="5">
    <location>
        <begin position="1"/>
        <end position="108"/>
    </location>
</feature>
<dbReference type="SUPFAM" id="SSF50978">
    <property type="entry name" value="WD40 repeat-like"/>
    <property type="match status" value="1"/>
</dbReference>
<keyword evidence="2 4" id="KW-0853">WD repeat</keyword>
<feature type="compositionally biased region" description="Polar residues" evidence="5">
    <location>
        <begin position="292"/>
        <end position="308"/>
    </location>
</feature>
<dbReference type="GO" id="GO:0031931">
    <property type="term" value="C:TORC1 complex"/>
    <property type="evidence" value="ECO:0007669"/>
    <property type="project" value="InterPro"/>
</dbReference>
<dbReference type="Gene3D" id="2.130.10.10">
    <property type="entry name" value="YVTN repeat-like/Quinoprotein amine dehydrogenase"/>
    <property type="match status" value="1"/>
</dbReference>
<evidence type="ECO:0000256" key="4">
    <source>
        <dbReference type="PROSITE-ProRule" id="PRU00221"/>
    </source>
</evidence>
<feature type="compositionally biased region" description="Polar residues" evidence="5">
    <location>
        <begin position="146"/>
        <end position="167"/>
    </location>
</feature>
<feature type="repeat" description="WD" evidence="4">
    <location>
        <begin position="1154"/>
        <end position="1188"/>
    </location>
</feature>
<keyword evidence="3" id="KW-0677">Repeat</keyword>
<dbReference type="GO" id="GO:0031929">
    <property type="term" value="P:TOR signaling"/>
    <property type="evidence" value="ECO:0007669"/>
    <property type="project" value="InterPro"/>
</dbReference>
<evidence type="ECO:0000256" key="5">
    <source>
        <dbReference type="SAM" id="MobiDB-lite"/>
    </source>
</evidence>
<feature type="compositionally biased region" description="Basic and acidic residues" evidence="5">
    <location>
        <begin position="126"/>
        <end position="136"/>
    </location>
</feature>
<keyword evidence="7" id="KW-1185">Reference proteome</keyword>
<evidence type="ECO:0000313" key="6">
    <source>
        <dbReference type="EMBL" id="KAF2854981.1"/>
    </source>
</evidence>
<dbReference type="EMBL" id="MU006291">
    <property type="protein sequence ID" value="KAF2854981.1"/>
    <property type="molecule type" value="Genomic_DNA"/>
</dbReference>
<evidence type="ECO:0000256" key="2">
    <source>
        <dbReference type="ARBA" id="ARBA00022574"/>
    </source>
</evidence>
<dbReference type="PROSITE" id="PS50082">
    <property type="entry name" value="WD_REPEATS_2"/>
    <property type="match status" value="2"/>
</dbReference>